<dbReference type="SUPFAM" id="SSF55729">
    <property type="entry name" value="Acyl-CoA N-acyltransferases (Nat)"/>
    <property type="match status" value="1"/>
</dbReference>
<accession>A0A7Y9J697</accession>
<dbReference type="InterPro" id="IPR000182">
    <property type="entry name" value="GNAT_dom"/>
</dbReference>
<dbReference type="PANTHER" id="PTHR43792">
    <property type="entry name" value="GNAT FAMILY, PUTATIVE (AFU_ORTHOLOGUE AFUA_3G00765)-RELATED-RELATED"/>
    <property type="match status" value="1"/>
</dbReference>
<dbReference type="EC" id="2.3.1.267" evidence="6"/>
<dbReference type="InterPro" id="IPR016181">
    <property type="entry name" value="Acyl_CoA_acyltransferase"/>
</dbReference>
<evidence type="ECO:0000313" key="7">
    <source>
        <dbReference type="Proteomes" id="UP000535890"/>
    </source>
</evidence>
<dbReference type="EMBL" id="JACCBN010000001">
    <property type="protein sequence ID" value="NYD37057.1"/>
    <property type="molecule type" value="Genomic_DNA"/>
</dbReference>
<name>A0A7Y9J697_9PSEU</name>
<keyword evidence="1 6" id="KW-0808">Transferase</keyword>
<evidence type="ECO:0000256" key="2">
    <source>
        <dbReference type="ARBA" id="ARBA00023315"/>
    </source>
</evidence>
<comment type="caution">
    <text evidence="6">The sequence shown here is derived from an EMBL/GenBank/DDBJ whole genome shotgun (WGS) entry which is preliminary data.</text>
</comment>
<evidence type="ECO:0000256" key="4">
    <source>
        <dbReference type="SAM" id="MobiDB-lite"/>
    </source>
</evidence>
<sequence>MGGAPIWGGTRPTGRHPGWPDRLRALRVPAGVVTLRPVRFTDGREWSRLRLRDEDYLTPWEPMPPGRWSDHNALVEWPGRWGTLRAMGRAGTALPYALTVDGRFAGQVVVGNIVREPLLSAYIGYWVSAEHAGKGATTAAVALAVDHCFSRVGLHRVEATVRPENAASLRVLGKLGFREEGLLKRYLEVDGDWRDHVVLAVTAEDVLPDGLVSRLLRAGRAERA</sequence>
<evidence type="ECO:0000313" key="6">
    <source>
        <dbReference type="EMBL" id="NYD37057.1"/>
    </source>
</evidence>
<dbReference type="RefSeq" id="WP_179794644.1">
    <property type="nucleotide sequence ID" value="NZ_BAABHP010000014.1"/>
</dbReference>
<dbReference type="Gene3D" id="3.40.630.30">
    <property type="match status" value="1"/>
</dbReference>
<feature type="region of interest" description="Disordered" evidence="4">
    <location>
        <begin position="1"/>
        <end position="20"/>
    </location>
</feature>
<dbReference type="InterPro" id="IPR051531">
    <property type="entry name" value="N-acetyltransferase"/>
</dbReference>
<proteinExistence type="inferred from homology"/>
<feature type="domain" description="N-acetyltransferase" evidence="5">
    <location>
        <begin position="33"/>
        <end position="204"/>
    </location>
</feature>
<dbReference type="PANTHER" id="PTHR43792:SF8">
    <property type="entry name" value="[RIBOSOMAL PROTEIN US5]-ALANINE N-ACETYLTRANSFERASE"/>
    <property type="match status" value="1"/>
</dbReference>
<evidence type="ECO:0000256" key="1">
    <source>
        <dbReference type="ARBA" id="ARBA00022679"/>
    </source>
</evidence>
<dbReference type="GO" id="GO:0008999">
    <property type="term" value="F:protein-N-terminal-alanine acetyltransferase activity"/>
    <property type="evidence" value="ECO:0007669"/>
    <property type="project" value="UniProtKB-EC"/>
</dbReference>
<keyword evidence="7" id="KW-1185">Reference proteome</keyword>
<dbReference type="GO" id="GO:0005737">
    <property type="term" value="C:cytoplasm"/>
    <property type="evidence" value="ECO:0007669"/>
    <property type="project" value="TreeGrafter"/>
</dbReference>
<reference evidence="6 7" key="1">
    <citation type="submission" date="2020-07" db="EMBL/GenBank/DDBJ databases">
        <title>Sequencing the genomes of 1000 actinobacteria strains.</title>
        <authorList>
            <person name="Klenk H.-P."/>
        </authorList>
    </citation>
    <scope>NUCLEOTIDE SEQUENCE [LARGE SCALE GENOMIC DNA]</scope>
    <source>
        <strain evidence="6 7">DSM 45772</strain>
    </source>
</reference>
<dbReference type="PROSITE" id="PS51186">
    <property type="entry name" value="GNAT"/>
    <property type="match status" value="1"/>
</dbReference>
<gene>
    <name evidence="6" type="ORF">BJ983_003159</name>
</gene>
<evidence type="ECO:0000256" key="3">
    <source>
        <dbReference type="ARBA" id="ARBA00038502"/>
    </source>
</evidence>
<evidence type="ECO:0000259" key="5">
    <source>
        <dbReference type="PROSITE" id="PS51186"/>
    </source>
</evidence>
<dbReference type="Proteomes" id="UP000535890">
    <property type="component" value="Unassembled WGS sequence"/>
</dbReference>
<dbReference type="Pfam" id="PF13302">
    <property type="entry name" value="Acetyltransf_3"/>
    <property type="match status" value="1"/>
</dbReference>
<comment type="similarity">
    <text evidence="3">Belongs to the acetyltransferase family. RimJ subfamily.</text>
</comment>
<protein>
    <submittedName>
        <fullName evidence="6">Ribosomal-protein-alanine N-acetyltransferase</fullName>
        <ecNumber evidence="6">2.3.1.267</ecNumber>
    </submittedName>
</protein>
<organism evidence="6 7">
    <name type="scientific">Actinomycetospora corticicola</name>
    <dbReference type="NCBI Taxonomy" id="663602"/>
    <lineage>
        <taxon>Bacteria</taxon>
        <taxon>Bacillati</taxon>
        <taxon>Actinomycetota</taxon>
        <taxon>Actinomycetes</taxon>
        <taxon>Pseudonocardiales</taxon>
        <taxon>Pseudonocardiaceae</taxon>
        <taxon>Actinomycetospora</taxon>
    </lineage>
</organism>
<dbReference type="AlphaFoldDB" id="A0A7Y9J697"/>
<keyword evidence="2 6" id="KW-0012">Acyltransferase</keyword>